<dbReference type="RefSeq" id="WP_311592498.1">
    <property type="nucleotide sequence ID" value="NZ_JAVRHV010000001.1"/>
</dbReference>
<evidence type="ECO:0000259" key="2">
    <source>
        <dbReference type="Pfam" id="PF14292"/>
    </source>
</evidence>
<dbReference type="InterPro" id="IPR032187">
    <property type="entry name" value="SusF/SusE-like_C"/>
</dbReference>
<proteinExistence type="predicted"/>
<name>A0ABU2Y343_9FLAO</name>
<dbReference type="Pfam" id="PF14292">
    <property type="entry name" value="SusE"/>
    <property type="match status" value="1"/>
</dbReference>
<keyword evidence="1" id="KW-0732">Signal</keyword>
<dbReference type="Pfam" id="PF16411">
    <property type="entry name" value="SusF_SusE"/>
    <property type="match status" value="1"/>
</dbReference>
<feature type="signal peptide" evidence="1">
    <location>
        <begin position="1"/>
        <end position="22"/>
    </location>
</feature>
<sequence>MKNLTYKIFMLLVAPIMLISCSNDDDIVTLNSSATVDVSLSSSSVVLDPATPDAEALKITWARPDFGYSAAPIYKVLIDNADGDFSAAASITAGSNLEVSLTTSQLNSHLLNLGFEKDMPADVNIKVIAELGDYNSIESSISVLNATAYEDKLDLSTNWGVVGSAANDWGATPDLPFYTTDQAGVLVAYVNLIDGEIKFRENNAWDLNYGDDGADGTLDEGGANIAVTAGSYKIEMNLNNLTYTMESYTWGLVGDATPNGWDGPDAQLTYDPYSDQWRAIVELTDGEMKFRLNNDWGTNYGDDGADGTLENGGANIAVSAGIYIVTANFDDLTYSMEEIQYIWGAVGSATPNGWDGPDVQFTRDWSTNDEVWILNGVTLVDGEWKIRANNDWGLNFGDTGLDGVMENGGDNIPATAGTYNISVSFVNPDAPTYTIE</sequence>
<evidence type="ECO:0000259" key="3">
    <source>
        <dbReference type="Pfam" id="PF16411"/>
    </source>
</evidence>
<accession>A0ABU2Y343</accession>
<dbReference type="PROSITE" id="PS51257">
    <property type="entry name" value="PROKAR_LIPOPROTEIN"/>
    <property type="match status" value="1"/>
</dbReference>
<gene>
    <name evidence="4" type="ORF">RM519_05110</name>
</gene>
<reference evidence="4 5" key="1">
    <citation type="submission" date="2023-09" db="EMBL/GenBank/DDBJ databases">
        <authorList>
            <person name="Rey-Velasco X."/>
        </authorList>
    </citation>
    <scope>NUCLEOTIDE SEQUENCE [LARGE SCALE GENOMIC DNA]</scope>
    <source>
        <strain evidence="4 5">P050</strain>
    </source>
</reference>
<feature type="domain" description="Outer membrane protein SusF/SusE-like C-terminal" evidence="3">
    <location>
        <begin position="161"/>
        <end position="244"/>
    </location>
</feature>
<dbReference type="InterPro" id="IPR025970">
    <property type="entry name" value="SusE"/>
</dbReference>
<keyword evidence="5" id="KW-1185">Reference proteome</keyword>
<feature type="domain" description="SusE outer membrane protein" evidence="2">
    <location>
        <begin position="23"/>
        <end position="127"/>
    </location>
</feature>
<dbReference type="EMBL" id="JAVRHV010000001">
    <property type="protein sequence ID" value="MDT0552618.1"/>
    <property type="molecule type" value="Genomic_DNA"/>
</dbReference>
<protein>
    <submittedName>
        <fullName evidence="4">SusE domain-containing protein</fullName>
    </submittedName>
</protein>
<dbReference type="Gene3D" id="2.60.40.3620">
    <property type="match status" value="3"/>
</dbReference>
<comment type="caution">
    <text evidence="4">The sequence shown here is derived from an EMBL/GenBank/DDBJ whole genome shotgun (WGS) entry which is preliminary data.</text>
</comment>
<dbReference type="Proteomes" id="UP001252186">
    <property type="component" value="Unassembled WGS sequence"/>
</dbReference>
<feature type="chain" id="PRO_5046392888" evidence="1">
    <location>
        <begin position="23"/>
        <end position="436"/>
    </location>
</feature>
<dbReference type="CDD" id="cd12956">
    <property type="entry name" value="CBM_SusE-F_like"/>
    <property type="match status" value="3"/>
</dbReference>
<organism evidence="4 5">
    <name type="scientific">Urechidicola vernalis</name>
    <dbReference type="NCBI Taxonomy" id="3075600"/>
    <lineage>
        <taxon>Bacteria</taxon>
        <taxon>Pseudomonadati</taxon>
        <taxon>Bacteroidota</taxon>
        <taxon>Flavobacteriia</taxon>
        <taxon>Flavobacteriales</taxon>
        <taxon>Flavobacteriaceae</taxon>
        <taxon>Urechidicola</taxon>
    </lineage>
</organism>
<evidence type="ECO:0000313" key="5">
    <source>
        <dbReference type="Proteomes" id="UP001252186"/>
    </source>
</evidence>
<evidence type="ECO:0000313" key="4">
    <source>
        <dbReference type="EMBL" id="MDT0552618.1"/>
    </source>
</evidence>
<evidence type="ECO:0000256" key="1">
    <source>
        <dbReference type="SAM" id="SignalP"/>
    </source>
</evidence>